<dbReference type="EMBL" id="AZHD01000001">
    <property type="protein sequence ID" value="OAA68560.1"/>
    <property type="molecule type" value="Genomic_DNA"/>
</dbReference>
<evidence type="ECO:0000256" key="2">
    <source>
        <dbReference type="ARBA" id="ARBA00022857"/>
    </source>
</evidence>
<dbReference type="PRINTS" id="PR00080">
    <property type="entry name" value="SDRFAMILY"/>
</dbReference>
<dbReference type="InterPro" id="IPR036291">
    <property type="entry name" value="NAD(P)-bd_dom_sf"/>
</dbReference>
<evidence type="ECO:0000313" key="5">
    <source>
        <dbReference type="EMBL" id="OAA68560.1"/>
    </source>
</evidence>
<evidence type="ECO:0000313" key="6">
    <source>
        <dbReference type="Proteomes" id="UP000076874"/>
    </source>
</evidence>
<dbReference type="PROSITE" id="PS00061">
    <property type="entry name" value="ADH_SHORT"/>
    <property type="match status" value="1"/>
</dbReference>
<name>A0A168ACF0_9HYPO</name>
<dbReference type="Gene3D" id="3.40.50.720">
    <property type="entry name" value="NAD(P)-binding Rossmann-like Domain"/>
    <property type="match status" value="1"/>
</dbReference>
<dbReference type="SUPFAM" id="SSF51735">
    <property type="entry name" value="NAD(P)-binding Rossmann-fold domains"/>
    <property type="match status" value="1"/>
</dbReference>
<comment type="caution">
    <text evidence="5">The sequence shown here is derived from an EMBL/GenBank/DDBJ whole genome shotgun (WGS) entry which is preliminary data.</text>
</comment>
<dbReference type="PANTHER" id="PTHR43976">
    <property type="entry name" value="SHORT CHAIN DEHYDROGENASE"/>
    <property type="match status" value="1"/>
</dbReference>
<keyword evidence="2" id="KW-0521">NADP</keyword>
<evidence type="ECO:0000256" key="1">
    <source>
        <dbReference type="ARBA" id="ARBA00006484"/>
    </source>
</evidence>
<dbReference type="InterPro" id="IPR002347">
    <property type="entry name" value="SDR_fam"/>
</dbReference>
<dbReference type="AlphaFoldDB" id="A0A168ACF0"/>
<gene>
    <name evidence="5" type="ORF">SPI_00755</name>
</gene>
<organism evidence="5 6">
    <name type="scientific">Niveomyces insectorum RCEF 264</name>
    <dbReference type="NCBI Taxonomy" id="1081102"/>
    <lineage>
        <taxon>Eukaryota</taxon>
        <taxon>Fungi</taxon>
        <taxon>Dikarya</taxon>
        <taxon>Ascomycota</taxon>
        <taxon>Pezizomycotina</taxon>
        <taxon>Sordariomycetes</taxon>
        <taxon>Hypocreomycetidae</taxon>
        <taxon>Hypocreales</taxon>
        <taxon>Cordycipitaceae</taxon>
        <taxon>Niveomyces</taxon>
    </lineage>
</organism>
<dbReference type="OrthoDB" id="1274115at2759"/>
<dbReference type="PANTHER" id="PTHR43976:SF16">
    <property type="entry name" value="SHORT-CHAIN DEHYDROGENASE_REDUCTASE FAMILY PROTEIN"/>
    <property type="match status" value="1"/>
</dbReference>
<comment type="similarity">
    <text evidence="1 4">Belongs to the short-chain dehydrogenases/reductases (SDR) family.</text>
</comment>
<keyword evidence="3" id="KW-0560">Oxidoreductase</keyword>
<proteinExistence type="inferred from homology"/>
<accession>A0A168ACF0</accession>
<reference evidence="5 6" key="1">
    <citation type="journal article" date="2016" name="Genome Biol. Evol.">
        <title>Divergent and convergent evolution of fungal pathogenicity.</title>
        <authorList>
            <person name="Shang Y."/>
            <person name="Xiao G."/>
            <person name="Zheng P."/>
            <person name="Cen K."/>
            <person name="Zhan S."/>
            <person name="Wang C."/>
        </authorList>
    </citation>
    <scope>NUCLEOTIDE SEQUENCE [LARGE SCALE GENOMIC DNA]</scope>
    <source>
        <strain evidence="5 6">RCEF 264</strain>
    </source>
</reference>
<dbReference type="InterPro" id="IPR051911">
    <property type="entry name" value="SDR_oxidoreductase"/>
</dbReference>
<sequence length="290" mass="30901">MSSPVWLVTGVSHGFGEILAHQVLGAGHRLIGTVRNKTKAAKVVQEIEAKGGKIIELDSTESQSNVIAKVEAAVQIYGHVDILVNNAGYAGLGVMEALSEDGILRQFKTNVFGPLYVIQGVLPSMRNRKSGMIVNVSSYAGIFSSPATGLYASSKFALEAVTESMAAETAAFGIKWLLPEFGTFRTNLLGKDARTAPEKGMPAAYKGTDAEKQFDVVTGWDQKQLGDPFKGVQRLFDIITSTGDAVGLRDKVLRVPIGADSISIITQKIGSVKHDLDLAKALEEAHSTAV</sequence>
<evidence type="ECO:0000256" key="3">
    <source>
        <dbReference type="ARBA" id="ARBA00023002"/>
    </source>
</evidence>
<dbReference type="Pfam" id="PF00106">
    <property type="entry name" value="adh_short"/>
    <property type="match status" value="1"/>
</dbReference>
<keyword evidence="6" id="KW-1185">Reference proteome</keyword>
<dbReference type="STRING" id="1081102.A0A168ACF0"/>
<dbReference type="Proteomes" id="UP000076874">
    <property type="component" value="Unassembled WGS sequence"/>
</dbReference>
<evidence type="ECO:0000256" key="4">
    <source>
        <dbReference type="RuleBase" id="RU000363"/>
    </source>
</evidence>
<dbReference type="InterPro" id="IPR020904">
    <property type="entry name" value="Sc_DH/Rdtase_CS"/>
</dbReference>
<dbReference type="GO" id="GO:0016491">
    <property type="term" value="F:oxidoreductase activity"/>
    <property type="evidence" value="ECO:0007669"/>
    <property type="project" value="UniProtKB-KW"/>
</dbReference>
<protein>
    <submittedName>
        <fullName evidence="5">NAD(P)-binding domain protein</fullName>
    </submittedName>
</protein>
<dbReference type="PRINTS" id="PR00081">
    <property type="entry name" value="GDHRDH"/>
</dbReference>